<dbReference type="Proteomes" id="UP000277671">
    <property type="component" value="Unassembled WGS sequence"/>
</dbReference>
<accession>A0A495JMA0</accession>
<name>A0A495JMA0_9ACTN</name>
<proteinExistence type="predicted"/>
<reference evidence="1 2" key="1">
    <citation type="submission" date="2018-10" db="EMBL/GenBank/DDBJ databases">
        <title>Sequencing the genomes of 1000 actinobacteria strains.</title>
        <authorList>
            <person name="Klenk H.-P."/>
        </authorList>
    </citation>
    <scope>NUCLEOTIDE SEQUENCE [LARGE SCALE GENOMIC DNA]</scope>
    <source>
        <strain evidence="1 2">DSM 45175</strain>
    </source>
</reference>
<dbReference type="InterPro" id="IPR009467">
    <property type="entry name" value="Glycolipid-bd_prot_put"/>
</dbReference>
<evidence type="ECO:0000313" key="1">
    <source>
        <dbReference type="EMBL" id="RKR89688.1"/>
    </source>
</evidence>
<evidence type="ECO:0008006" key="3">
    <source>
        <dbReference type="Google" id="ProtNLM"/>
    </source>
</evidence>
<dbReference type="RefSeq" id="WP_211349305.1">
    <property type="nucleotide sequence ID" value="NZ_RBKT01000001.1"/>
</dbReference>
<gene>
    <name evidence="1" type="ORF">BDK92_4044</name>
</gene>
<comment type="caution">
    <text evidence="1">The sequence shown here is derived from an EMBL/GenBank/DDBJ whole genome shotgun (WGS) entry which is preliminary data.</text>
</comment>
<organism evidence="1 2">
    <name type="scientific">Micromonospora pisi</name>
    <dbReference type="NCBI Taxonomy" id="589240"/>
    <lineage>
        <taxon>Bacteria</taxon>
        <taxon>Bacillati</taxon>
        <taxon>Actinomycetota</taxon>
        <taxon>Actinomycetes</taxon>
        <taxon>Micromonosporales</taxon>
        <taxon>Micromonosporaceae</taxon>
        <taxon>Micromonospora</taxon>
    </lineage>
</organism>
<protein>
    <recommendedName>
        <fullName evidence="3">Glycolipid-binding protein</fullName>
    </recommendedName>
</protein>
<sequence>MPMMPRSLLWNRTDVPGADHVLLDDRRGLLARGVALAVDPLPYTCRYEVTTDETWATVRMEVSVEGAGWLRSIRLERAAGRWRASTAEQGDLDAALAAVGKPPAGIPGIEEAHRLADALDVDLGGAPLFNTLPVRRLGLRAATPGAVHRLTVAWVLVPSLVVVPSEQVYTVLEGGNVRFADNGFDAELRLDQDGYVVDYPGLAERVGTEVRR</sequence>
<dbReference type="EMBL" id="RBKT01000001">
    <property type="protein sequence ID" value="RKR89688.1"/>
    <property type="molecule type" value="Genomic_DNA"/>
</dbReference>
<evidence type="ECO:0000313" key="2">
    <source>
        <dbReference type="Proteomes" id="UP000277671"/>
    </source>
</evidence>
<dbReference type="AlphaFoldDB" id="A0A495JMA0"/>
<keyword evidence="2" id="KW-1185">Reference proteome</keyword>
<dbReference type="SUPFAM" id="SSF159275">
    <property type="entry name" value="PA1994-like"/>
    <property type="match status" value="1"/>
</dbReference>
<dbReference type="Pfam" id="PF06475">
    <property type="entry name" value="Glycolipid_bind"/>
    <property type="match status" value="1"/>
</dbReference>